<dbReference type="Pfam" id="PF07992">
    <property type="entry name" value="Pyr_redox_2"/>
    <property type="match status" value="1"/>
</dbReference>
<sequence>MDNTATADAPNLDCLIIGGGPAGLTAATYLMRFHRRILVVDAGSSRARWIPTSHNCPGFPSGVHGTTLLERMREQAMGYGTPIVSGCVARLEKQDEGFVATAADGQRWRARFVILATGVVDRMPALRGLEDAIASSAVRLCAICDAYEASDDSIAVYGPIDDAVRHALFLRTFSPRVSALPLDGSAPDPELAQQARDAGVTLCPVPCTMRYEPAGETADAADGVVVEFEDGSTTRFTTLYPVLGSEAQTAIATALGARCDDNAELIVDAHQQTSVDGLYAAGDLVSALNQIAVAVGHASIAATAIHNRLPRNFRERRETQPPTAPDLPTPAR</sequence>
<dbReference type="InterPro" id="IPR023753">
    <property type="entry name" value="FAD/NAD-binding_dom"/>
</dbReference>
<proteinExistence type="predicted"/>
<dbReference type="PANTHER" id="PTHR48105">
    <property type="entry name" value="THIOREDOXIN REDUCTASE 1-RELATED-RELATED"/>
    <property type="match status" value="1"/>
</dbReference>
<dbReference type="EMBL" id="CADCUA010000672">
    <property type="protein sequence ID" value="CAA9352335.1"/>
    <property type="molecule type" value="Genomic_DNA"/>
</dbReference>
<feature type="compositionally biased region" description="Pro residues" evidence="3">
    <location>
        <begin position="322"/>
        <end position="332"/>
    </location>
</feature>
<dbReference type="PRINTS" id="PR00469">
    <property type="entry name" value="PNDRDTASEII"/>
</dbReference>
<name>A0A6J4M7Q1_9GAMM</name>
<feature type="region of interest" description="Disordered" evidence="3">
    <location>
        <begin position="311"/>
        <end position="332"/>
    </location>
</feature>
<evidence type="ECO:0000256" key="1">
    <source>
        <dbReference type="ARBA" id="ARBA00022630"/>
    </source>
</evidence>
<protein>
    <submittedName>
        <fullName evidence="5">Thioredoxin reductase</fullName>
        <ecNumber evidence="5">1.8.1.9</ecNumber>
    </submittedName>
</protein>
<dbReference type="PRINTS" id="PR00368">
    <property type="entry name" value="FADPNR"/>
</dbReference>
<reference evidence="5" key="1">
    <citation type="submission" date="2020-02" db="EMBL/GenBank/DDBJ databases">
        <authorList>
            <person name="Meier V. D."/>
        </authorList>
    </citation>
    <scope>NUCLEOTIDE SEQUENCE</scope>
    <source>
        <strain evidence="5">AVDCRST_MAG71</strain>
    </source>
</reference>
<feature type="domain" description="FAD/NAD(P)-binding" evidence="4">
    <location>
        <begin position="13"/>
        <end position="298"/>
    </location>
</feature>
<gene>
    <name evidence="5" type="ORF">AVDCRST_MAG71-3016</name>
</gene>
<evidence type="ECO:0000259" key="4">
    <source>
        <dbReference type="Pfam" id="PF07992"/>
    </source>
</evidence>
<evidence type="ECO:0000256" key="3">
    <source>
        <dbReference type="SAM" id="MobiDB-lite"/>
    </source>
</evidence>
<keyword evidence="2 5" id="KW-0560">Oxidoreductase</keyword>
<accession>A0A6J4M7Q1</accession>
<dbReference type="GO" id="GO:0004791">
    <property type="term" value="F:thioredoxin-disulfide reductase (NADPH) activity"/>
    <property type="evidence" value="ECO:0007669"/>
    <property type="project" value="UniProtKB-EC"/>
</dbReference>
<evidence type="ECO:0000256" key="2">
    <source>
        <dbReference type="ARBA" id="ARBA00023002"/>
    </source>
</evidence>
<dbReference type="AlphaFoldDB" id="A0A6J4M7Q1"/>
<evidence type="ECO:0000313" key="5">
    <source>
        <dbReference type="EMBL" id="CAA9352335.1"/>
    </source>
</evidence>
<dbReference type="InterPro" id="IPR036188">
    <property type="entry name" value="FAD/NAD-bd_sf"/>
</dbReference>
<dbReference type="EC" id="1.8.1.9" evidence="5"/>
<dbReference type="InterPro" id="IPR050097">
    <property type="entry name" value="Ferredoxin-NADP_redctase_2"/>
</dbReference>
<dbReference type="SUPFAM" id="SSF51905">
    <property type="entry name" value="FAD/NAD(P)-binding domain"/>
    <property type="match status" value="1"/>
</dbReference>
<organism evidence="5">
    <name type="scientific">uncultured Lysobacter sp</name>
    <dbReference type="NCBI Taxonomy" id="271060"/>
    <lineage>
        <taxon>Bacteria</taxon>
        <taxon>Pseudomonadati</taxon>
        <taxon>Pseudomonadota</taxon>
        <taxon>Gammaproteobacteria</taxon>
        <taxon>Lysobacterales</taxon>
        <taxon>Lysobacteraceae</taxon>
        <taxon>Lysobacter</taxon>
        <taxon>environmental samples</taxon>
    </lineage>
</organism>
<keyword evidence="1" id="KW-0285">Flavoprotein</keyword>
<dbReference type="Gene3D" id="3.50.50.60">
    <property type="entry name" value="FAD/NAD(P)-binding domain"/>
    <property type="match status" value="2"/>
</dbReference>